<evidence type="ECO:0008006" key="3">
    <source>
        <dbReference type="Google" id="ProtNLM"/>
    </source>
</evidence>
<evidence type="ECO:0000313" key="2">
    <source>
        <dbReference type="Proteomes" id="UP000831304"/>
    </source>
</evidence>
<accession>A0ABY4B3C2</accession>
<sequence length="134" mass="15623">MDFDERFHVVIGDIGRRSAESCWELLEDWRALVDQIAAGYVDGLYDYENELVVREWLERARQDEPLATLEGWEAFSRQLEDSDTRLRDVLESGVRVRDAGPWWRERLPRSAGPEFVEDARSVFGVRIQLSPEVP</sequence>
<proteinExistence type="predicted"/>
<reference evidence="1 2" key="1">
    <citation type="submission" date="2022-03" db="EMBL/GenBank/DDBJ databases">
        <title>Agromyces sp. isolated from the gut of P. brevitarsis seulensis larvae.</title>
        <authorList>
            <person name="Won M."/>
            <person name="Kwon S.-W."/>
        </authorList>
    </citation>
    <scope>NUCLEOTIDE SEQUENCE [LARGE SCALE GENOMIC DNA]</scope>
    <source>
        <strain evidence="1 2">KACC 16215</strain>
    </source>
</reference>
<dbReference type="Proteomes" id="UP000831304">
    <property type="component" value="Chromosome"/>
</dbReference>
<protein>
    <recommendedName>
        <fullName evidence="3">CdiI immunity protein domain-containing protein</fullName>
    </recommendedName>
</protein>
<organism evidence="1 2">
    <name type="scientific">Agromyces soli</name>
    <dbReference type="NCBI Taxonomy" id="659012"/>
    <lineage>
        <taxon>Bacteria</taxon>
        <taxon>Bacillati</taxon>
        <taxon>Actinomycetota</taxon>
        <taxon>Actinomycetes</taxon>
        <taxon>Micrococcales</taxon>
        <taxon>Microbacteriaceae</taxon>
        <taxon>Agromyces</taxon>
    </lineage>
</organism>
<dbReference type="RefSeq" id="WP_243570355.1">
    <property type="nucleotide sequence ID" value="NZ_BAAARD010000001.1"/>
</dbReference>
<gene>
    <name evidence="1" type="ORF">MTP13_07035</name>
</gene>
<dbReference type="EMBL" id="CP094533">
    <property type="protein sequence ID" value="UOE27525.1"/>
    <property type="molecule type" value="Genomic_DNA"/>
</dbReference>
<name>A0ABY4B3C2_9MICO</name>
<evidence type="ECO:0000313" key="1">
    <source>
        <dbReference type="EMBL" id="UOE27525.1"/>
    </source>
</evidence>
<keyword evidence="2" id="KW-1185">Reference proteome</keyword>